<dbReference type="EMBL" id="WJYA01000004">
    <property type="protein sequence ID" value="MTE26172.1"/>
    <property type="molecule type" value="Genomic_DNA"/>
</dbReference>
<name>A0A7K1GA51_9FLAO</name>
<keyword evidence="1" id="KW-0732">Signal</keyword>
<evidence type="ECO:0000313" key="2">
    <source>
        <dbReference type="EMBL" id="MTE26172.1"/>
    </source>
</evidence>
<feature type="signal peptide" evidence="1">
    <location>
        <begin position="1"/>
        <end position="26"/>
    </location>
</feature>
<feature type="chain" id="PRO_5029542470" description="TonB-dependent Receptor Plug Domain" evidence="1">
    <location>
        <begin position="27"/>
        <end position="793"/>
    </location>
</feature>
<evidence type="ECO:0008006" key="4">
    <source>
        <dbReference type="Google" id="ProtNLM"/>
    </source>
</evidence>
<dbReference type="RefSeq" id="WP_155088011.1">
    <property type="nucleotide sequence ID" value="NZ_WJYA01000004.1"/>
</dbReference>
<sequence length="793" mass="89944">MKNSTRFRISKLFILLIFLSSLSLSAQDKAKEIVTQYQDYTSDAREVVYVHLNKSAYIKGEAIGFTAYVLDKKDKKPSKVTTNLYVSIEDENNNVLKQKLLKVENGVAANIIKIDSSFSSGYYTFKAYTNWMKNFNEQNYFVESVKVIDPKTEKTIITESVKNSIDAQFLPEGGHLLNGVVNNVGVVLKDYKGYGVQSVKGQVVDQDNNLITEFAVNELGIGKFPLLAEIGKSYKVNIKYLNKDYSFDFNEQVEPLGVTLSLVKHRNKAIVALMTNKESLDLVKGKPYQMTIHNGDNIDVTEIVFNEDLTIMKAFELDNIAAGVNVLTLFNENNEPIIERLFFNYNGIDIIASNELSAVKANDSITMKLNFKQVNPLLINNMSVSVLPQETSSYYRHHNILSYTYLQPYVNGVVENAKYYFSDITEEKKVALDNLLITQGWSSYDWNTIFAPNPGLTHTFEQGITLRANINAQSRDKEETYLVHAVSNQDPQFYEVDNDISKAFTVENVFLNEDDKLYLSKVNKNNELEPAKLYLQSFPSKIPSFQTNAGIIKPKWDYETYAGLTNTNISFLNLNETQQLDEVLVKTKAGRKELRTRELSQGRSGRVHVVDEDDVIQFQSIADFLVFRAGLTKRTVNGTTTITTFSGGVPVIFLDDMRVLDRSIIDNLPLLYVDFVEVDRRDISRTSNSSGGIVKIYTDFKNRPSNNVKTTQDYELPLAFSTKKKFYVPNYKYYNDDFFKGYGTIDWKPELTTDANGNVTLKIAQPEVPITLFIEGIANDGSFIFEEKSISIN</sequence>
<proteinExistence type="predicted"/>
<organism evidence="2 3">
    <name type="scientific">Winogradskyella ouciana</name>
    <dbReference type="NCBI Taxonomy" id="2608631"/>
    <lineage>
        <taxon>Bacteria</taxon>
        <taxon>Pseudomonadati</taxon>
        <taxon>Bacteroidota</taxon>
        <taxon>Flavobacteriia</taxon>
        <taxon>Flavobacteriales</taxon>
        <taxon>Flavobacteriaceae</taxon>
        <taxon>Winogradskyella</taxon>
    </lineage>
</organism>
<gene>
    <name evidence="2" type="ORF">F1003_04430</name>
</gene>
<comment type="caution">
    <text evidence="2">The sequence shown here is derived from an EMBL/GenBank/DDBJ whole genome shotgun (WGS) entry which is preliminary data.</text>
</comment>
<protein>
    <recommendedName>
        <fullName evidence="4">TonB-dependent Receptor Plug Domain</fullName>
    </recommendedName>
</protein>
<accession>A0A7K1GA51</accession>
<reference evidence="2 3" key="1">
    <citation type="submission" date="2019-11" db="EMBL/GenBank/DDBJ databases">
        <title>Winogradskyella ouciana sp. nov., isolated from the hadal seawater of the Mariana Trench.</title>
        <authorList>
            <person name="Liu R."/>
        </authorList>
    </citation>
    <scope>NUCLEOTIDE SEQUENCE [LARGE SCALE GENOMIC DNA]</scope>
    <source>
        <strain evidence="2 3">ZXX205</strain>
    </source>
</reference>
<dbReference type="AlphaFoldDB" id="A0A7K1GA51"/>
<dbReference type="Gene3D" id="2.60.40.1930">
    <property type="match status" value="1"/>
</dbReference>
<evidence type="ECO:0000313" key="3">
    <source>
        <dbReference type="Proteomes" id="UP000447545"/>
    </source>
</evidence>
<evidence type="ECO:0000256" key="1">
    <source>
        <dbReference type="SAM" id="SignalP"/>
    </source>
</evidence>
<dbReference type="Proteomes" id="UP000447545">
    <property type="component" value="Unassembled WGS sequence"/>
</dbReference>
<keyword evidence="3" id="KW-1185">Reference proteome</keyword>